<dbReference type="InterPro" id="IPR005162">
    <property type="entry name" value="Retrotrans_gag_dom"/>
</dbReference>
<organism evidence="2 3">
    <name type="scientific">Handroanthus impetiginosus</name>
    <dbReference type="NCBI Taxonomy" id="429701"/>
    <lineage>
        <taxon>Eukaryota</taxon>
        <taxon>Viridiplantae</taxon>
        <taxon>Streptophyta</taxon>
        <taxon>Embryophyta</taxon>
        <taxon>Tracheophyta</taxon>
        <taxon>Spermatophyta</taxon>
        <taxon>Magnoliopsida</taxon>
        <taxon>eudicotyledons</taxon>
        <taxon>Gunneridae</taxon>
        <taxon>Pentapetalae</taxon>
        <taxon>asterids</taxon>
        <taxon>lamiids</taxon>
        <taxon>Lamiales</taxon>
        <taxon>Bignoniaceae</taxon>
        <taxon>Crescentiina</taxon>
        <taxon>Tabebuia alliance</taxon>
        <taxon>Handroanthus</taxon>
    </lineage>
</organism>
<dbReference type="Proteomes" id="UP000231279">
    <property type="component" value="Unassembled WGS sequence"/>
</dbReference>
<comment type="caution">
    <text evidence="2">The sequence shown here is derived from an EMBL/GenBank/DDBJ whole genome shotgun (WGS) entry which is preliminary data.</text>
</comment>
<accession>A0A2G9H7N5</accession>
<dbReference type="Pfam" id="PF03732">
    <property type="entry name" value="Retrotrans_gag"/>
    <property type="match status" value="1"/>
</dbReference>
<evidence type="ECO:0000313" key="3">
    <source>
        <dbReference type="Proteomes" id="UP000231279"/>
    </source>
</evidence>
<evidence type="ECO:0000259" key="1">
    <source>
        <dbReference type="Pfam" id="PF03732"/>
    </source>
</evidence>
<gene>
    <name evidence="2" type="ORF">CDL12_13862</name>
</gene>
<keyword evidence="3" id="KW-1185">Reference proteome</keyword>
<feature type="domain" description="Retrotransposon gag" evidence="1">
    <location>
        <begin position="37"/>
        <end position="129"/>
    </location>
</feature>
<dbReference type="CDD" id="cd00303">
    <property type="entry name" value="retropepsin_like"/>
    <property type="match status" value="1"/>
</dbReference>
<sequence length="335" mass="38212">MLAGEKHIQNQLDQIMEGGLKVTKSEGGSSQNHKVPLASVYFQGKAEVWFQNFIEGRSLPSWDELVVAVLERFDDVALELIIGEFNKLQQIGIVTDYFEKFDDLRAHMLMFDKDFKESHFVTSFISGLKEEIKGFVSVALALVKKYESSIKALLNKINAQQNTTVEPLVRTVYPQPNPLPRNFSTFLGLNNNIPIHKQRRLYMMMTEEEEETYTASSRCENQFRKDVLMDNGKISLNALLGSMGKDSSRLNRVTEGKQVQILIDNGSTYSFIDETIATSVGAVCSELTWHIQNLKFTYVVKVIKLGGCDMILRYDWLWKHGPVLLDLDNMRINIK</sequence>
<protein>
    <recommendedName>
        <fullName evidence="1">Retrotransposon gag domain-containing protein</fullName>
    </recommendedName>
</protein>
<dbReference type="AlphaFoldDB" id="A0A2G9H7N5"/>
<dbReference type="InterPro" id="IPR021109">
    <property type="entry name" value="Peptidase_aspartic_dom_sf"/>
</dbReference>
<evidence type="ECO:0000313" key="2">
    <source>
        <dbReference type="EMBL" id="PIN13524.1"/>
    </source>
</evidence>
<proteinExistence type="predicted"/>
<dbReference type="EMBL" id="NKXS01002459">
    <property type="protein sequence ID" value="PIN13524.1"/>
    <property type="molecule type" value="Genomic_DNA"/>
</dbReference>
<dbReference type="SUPFAM" id="SSF50630">
    <property type="entry name" value="Acid proteases"/>
    <property type="match status" value="1"/>
</dbReference>
<reference evidence="3" key="1">
    <citation type="journal article" date="2018" name="Gigascience">
        <title>Genome assembly of the Pink Ipe (Handroanthus impetiginosus, Bignoniaceae), a highly valued, ecologically keystone Neotropical timber forest tree.</title>
        <authorList>
            <person name="Silva-Junior O.B."/>
            <person name="Grattapaglia D."/>
            <person name="Novaes E."/>
            <person name="Collevatti R.G."/>
        </authorList>
    </citation>
    <scope>NUCLEOTIDE SEQUENCE [LARGE SCALE GENOMIC DNA]</scope>
    <source>
        <strain evidence="3">cv. UFG-1</strain>
    </source>
</reference>
<dbReference type="OrthoDB" id="913048at2759"/>
<name>A0A2G9H7N5_9LAMI</name>
<dbReference type="STRING" id="429701.A0A2G9H7N5"/>